<evidence type="ECO:0000256" key="1">
    <source>
        <dbReference type="ARBA" id="ARBA00004162"/>
    </source>
</evidence>
<evidence type="ECO:0000259" key="8">
    <source>
        <dbReference type="Pfam" id="PF04024"/>
    </source>
</evidence>
<comment type="subcellular location">
    <subcellularLocation>
        <location evidence="1">Cell membrane</location>
        <topology evidence="1">Single-pass membrane protein</topology>
    </subcellularLocation>
</comment>
<dbReference type="eggNOG" id="COG1983">
    <property type="taxonomic scope" value="Bacteria"/>
</dbReference>
<name>M1MV68_9CORY</name>
<dbReference type="Proteomes" id="UP000011723">
    <property type="component" value="Chromosome"/>
</dbReference>
<reference evidence="9 10" key="1">
    <citation type="journal article" date="2012" name="Stand. Genomic Sci.">
        <title>Genome sequence of the halotolerant bacterium Corynebacterium halotolerans type strain YIM 70093(T) (= DSM 44683(T)).</title>
        <authorList>
            <person name="Ruckert C."/>
            <person name="Albersmeier A."/>
            <person name="Al-Dilaimi A."/>
            <person name="Niehaus K."/>
            <person name="Szczepanowski R."/>
            <person name="Kalinowski J."/>
        </authorList>
    </citation>
    <scope>NUCLEOTIDE SEQUENCE [LARGE SCALE GENOMIC DNA]</scope>
    <source>
        <strain evidence="9">YIM 70093</strain>
    </source>
</reference>
<dbReference type="AlphaFoldDB" id="M1MV68"/>
<organism evidence="9 10">
    <name type="scientific">Corynebacterium halotolerans YIM 70093 = DSM 44683</name>
    <dbReference type="NCBI Taxonomy" id="1121362"/>
    <lineage>
        <taxon>Bacteria</taxon>
        <taxon>Bacillati</taxon>
        <taxon>Actinomycetota</taxon>
        <taxon>Actinomycetes</taxon>
        <taxon>Mycobacteriales</taxon>
        <taxon>Corynebacteriaceae</taxon>
        <taxon>Corynebacterium</taxon>
    </lineage>
</organism>
<feature type="domain" description="Phage shock protein PspC N-terminal" evidence="8">
    <location>
        <begin position="17"/>
        <end position="64"/>
    </location>
</feature>
<dbReference type="GO" id="GO:0005886">
    <property type="term" value="C:plasma membrane"/>
    <property type="evidence" value="ECO:0007669"/>
    <property type="project" value="UniProtKB-SubCell"/>
</dbReference>
<dbReference type="Pfam" id="PF04024">
    <property type="entry name" value="PspC"/>
    <property type="match status" value="1"/>
</dbReference>
<keyword evidence="3 7" id="KW-0812">Transmembrane</keyword>
<dbReference type="InterPro" id="IPR052027">
    <property type="entry name" value="PspC"/>
</dbReference>
<feature type="region of interest" description="Disordered" evidence="6">
    <location>
        <begin position="191"/>
        <end position="235"/>
    </location>
</feature>
<dbReference type="PATRIC" id="fig|1121362.3.peg.602"/>
<sequence>MWDTRPPRIPSDQGGNARIAGVCEGIGVRYQIDPTVVRVIFVVSAFTLGGGVAAYLLAWMMMPRYGMTTSPAEAVGRRKEPLDPTERRERGTGWWLLFFFLVFFVTSTGFALPAIALLLGGWWLLHAKEPAPPAGLIAVPTTTPTGYPGQTDQVVSGGIPFAQAPPPRPAEQQAAPHTAAMPTMEQPVDLSGFAPAEGYPTPPGRTTPPTWDPLGTASFAWDLPDPGPAPQPKRKKARIWPWVLLGIGAVLAAFTTFLALFAGPLGTVHFDDDTVGDQRWAPVNGQELQPAYSGGVGSTDLDLSGLAPLNEERTVEVNGGIGSLDIQLPTGVPVELECVSGLGELDCRDGLYNEDAEGETLTLTVQGGVGQAAVHGAE</sequence>
<dbReference type="PANTHER" id="PTHR33885:SF3">
    <property type="entry name" value="PHAGE SHOCK PROTEIN C"/>
    <property type="match status" value="1"/>
</dbReference>
<keyword evidence="5 7" id="KW-0472">Membrane</keyword>
<dbReference type="KEGG" id="chn:A605_03000"/>
<feature type="transmembrane region" description="Helical" evidence="7">
    <location>
        <begin position="94"/>
        <end position="125"/>
    </location>
</feature>
<evidence type="ECO:0000256" key="3">
    <source>
        <dbReference type="ARBA" id="ARBA00022692"/>
    </source>
</evidence>
<evidence type="ECO:0000256" key="7">
    <source>
        <dbReference type="SAM" id="Phobius"/>
    </source>
</evidence>
<proteinExistence type="predicted"/>
<dbReference type="HOGENOM" id="CLU_030489_1_0_11"/>
<evidence type="ECO:0000256" key="2">
    <source>
        <dbReference type="ARBA" id="ARBA00022475"/>
    </source>
</evidence>
<gene>
    <name evidence="9" type="ORF">A605_03000</name>
</gene>
<evidence type="ECO:0000256" key="6">
    <source>
        <dbReference type="SAM" id="MobiDB-lite"/>
    </source>
</evidence>
<accession>M1MV68</accession>
<evidence type="ECO:0000313" key="10">
    <source>
        <dbReference type="Proteomes" id="UP000011723"/>
    </source>
</evidence>
<feature type="transmembrane region" description="Helical" evidence="7">
    <location>
        <begin position="39"/>
        <end position="62"/>
    </location>
</feature>
<evidence type="ECO:0000256" key="4">
    <source>
        <dbReference type="ARBA" id="ARBA00022989"/>
    </source>
</evidence>
<dbReference type="InterPro" id="IPR007168">
    <property type="entry name" value="Phageshock_PspC_N"/>
</dbReference>
<evidence type="ECO:0000313" key="9">
    <source>
        <dbReference type="EMBL" id="AGF71614.1"/>
    </source>
</evidence>
<keyword evidence="10" id="KW-1185">Reference proteome</keyword>
<dbReference type="PANTHER" id="PTHR33885">
    <property type="entry name" value="PHAGE SHOCK PROTEIN C"/>
    <property type="match status" value="1"/>
</dbReference>
<feature type="transmembrane region" description="Helical" evidence="7">
    <location>
        <begin position="239"/>
        <end position="262"/>
    </location>
</feature>
<dbReference type="STRING" id="1121362.A605_03000"/>
<keyword evidence="4 7" id="KW-1133">Transmembrane helix</keyword>
<dbReference type="EMBL" id="CP003697">
    <property type="protein sequence ID" value="AGF71614.1"/>
    <property type="molecule type" value="Genomic_DNA"/>
</dbReference>
<protein>
    <recommendedName>
        <fullName evidence="8">Phage shock protein PspC N-terminal domain-containing protein</fullName>
    </recommendedName>
</protein>
<evidence type="ECO:0000256" key="5">
    <source>
        <dbReference type="ARBA" id="ARBA00023136"/>
    </source>
</evidence>
<keyword evidence="2" id="KW-1003">Cell membrane</keyword>